<evidence type="ECO:0000259" key="5">
    <source>
        <dbReference type="Pfam" id="PF03668"/>
    </source>
</evidence>
<keyword evidence="1 4" id="KW-0547">Nucleotide-binding</keyword>
<protein>
    <submittedName>
        <fullName evidence="7">UPF0042 nucleotide-binding protein</fullName>
    </submittedName>
</protein>
<accession>A0A1M6LPY0</accession>
<evidence type="ECO:0000259" key="6">
    <source>
        <dbReference type="Pfam" id="PF22740"/>
    </source>
</evidence>
<dbReference type="STRING" id="1121393.SAMN02745216_02150"/>
<gene>
    <name evidence="7" type="ORF">SAMN02745216_02150</name>
</gene>
<dbReference type="PANTHER" id="PTHR30448:SF0">
    <property type="entry name" value="RNASE ADAPTER PROTEIN RAPZ"/>
    <property type="match status" value="1"/>
</dbReference>
<evidence type="ECO:0000256" key="3">
    <source>
        <dbReference type="ARBA" id="ARBA00023134"/>
    </source>
</evidence>
<evidence type="ECO:0000256" key="1">
    <source>
        <dbReference type="ARBA" id="ARBA00022741"/>
    </source>
</evidence>
<dbReference type="GO" id="GO:0005525">
    <property type="term" value="F:GTP binding"/>
    <property type="evidence" value="ECO:0007669"/>
    <property type="project" value="UniProtKB-UniRule"/>
</dbReference>
<evidence type="ECO:0000256" key="4">
    <source>
        <dbReference type="HAMAP-Rule" id="MF_00636"/>
    </source>
</evidence>
<dbReference type="PIRSF" id="PIRSF005052">
    <property type="entry name" value="P-loopkin"/>
    <property type="match status" value="1"/>
</dbReference>
<feature type="binding site" evidence="4">
    <location>
        <begin position="11"/>
        <end position="18"/>
    </location>
    <ligand>
        <name>ATP</name>
        <dbReference type="ChEBI" id="CHEBI:30616"/>
    </ligand>
</feature>
<dbReference type="AlphaFoldDB" id="A0A1M6LPY0"/>
<keyword evidence="3 4" id="KW-0342">GTP-binding</keyword>
<organism evidence="7 8">
    <name type="scientific">Desulfatibacillum alkenivorans DSM 16219</name>
    <dbReference type="NCBI Taxonomy" id="1121393"/>
    <lineage>
        <taxon>Bacteria</taxon>
        <taxon>Pseudomonadati</taxon>
        <taxon>Thermodesulfobacteriota</taxon>
        <taxon>Desulfobacteria</taxon>
        <taxon>Desulfobacterales</taxon>
        <taxon>Desulfatibacillaceae</taxon>
        <taxon>Desulfatibacillum</taxon>
    </lineage>
</organism>
<dbReference type="SUPFAM" id="SSF52540">
    <property type="entry name" value="P-loop containing nucleoside triphosphate hydrolases"/>
    <property type="match status" value="1"/>
</dbReference>
<keyword evidence="8" id="KW-1185">Reference proteome</keyword>
<proteinExistence type="inferred from homology"/>
<evidence type="ECO:0000313" key="7">
    <source>
        <dbReference type="EMBL" id="SHJ73241.1"/>
    </source>
</evidence>
<dbReference type="InterPro" id="IPR005337">
    <property type="entry name" value="RapZ-like"/>
</dbReference>
<dbReference type="Proteomes" id="UP000183994">
    <property type="component" value="Unassembled WGS sequence"/>
</dbReference>
<dbReference type="InterPro" id="IPR053930">
    <property type="entry name" value="RapZ-like_N"/>
</dbReference>
<dbReference type="Pfam" id="PF22740">
    <property type="entry name" value="PapZ_C"/>
    <property type="match status" value="1"/>
</dbReference>
<sequence>MERLKIVILTGLSGSGKSTALAALEDAGFFCVDNLPVALLPKFLELQNQTVSEVTRFAFVMDLREKGFVSRFENVFKDLEEQGYAFEIIFLESDEDTLIRRYSETRRQHPLSKDKGLLEGIRLEKQVLEPVRNIAHRVVDSSNLNVHQLKAMIQEMGAHKNERKSIQISVLSFGFKYGIPRGADLVMDVRFLPNPYFVPELKNLTGLQAPVQEFVLEKPVTQEFLKKFMDLLDFLAPQYQKEGKAYLTVAVGCTGGKHRSVSVAGKVFEHLKGLFQNVSLSHRDIER</sequence>
<dbReference type="NCBIfam" id="NF003828">
    <property type="entry name" value="PRK05416.1"/>
    <property type="match status" value="1"/>
</dbReference>
<keyword evidence="2 4" id="KW-0067">ATP-binding</keyword>
<reference evidence="8" key="1">
    <citation type="submission" date="2016-11" db="EMBL/GenBank/DDBJ databases">
        <authorList>
            <person name="Varghese N."/>
            <person name="Submissions S."/>
        </authorList>
    </citation>
    <scope>NUCLEOTIDE SEQUENCE [LARGE SCALE GENOMIC DNA]</scope>
    <source>
        <strain evidence="8">DSM 16219</strain>
    </source>
</reference>
<feature type="domain" description="RapZ-like N-terminal" evidence="5">
    <location>
        <begin position="5"/>
        <end position="156"/>
    </location>
</feature>
<dbReference type="Gene3D" id="3.40.50.300">
    <property type="entry name" value="P-loop containing nucleotide triphosphate hydrolases"/>
    <property type="match status" value="1"/>
</dbReference>
<dbReference type="HAMAP" id="MF_00636">
    <property type="entry name" value="RapZ_like"/>
    <property type="match status" value="1"/>
</dbReference>
<dbReference type="RefSeq" id="WP_073475613.1">
    <property type="nucleotide sequence ID" value="NZ_FQZU01000011.1"/>
</dbReference>
<name>A0A1M6LPY0_9BACT</name>
<dbReference type="InterPro" id="IPR027417">
    <property type="entry name" value="P-loop_NTPase"/>
</dbReference>
<feature type="domain" description="RapZ C-terminal" evidence="6">
    <location>
        <begin position="167"/>
        <end position="286"/>
    </location>
</feature>
<dbReference type="EMBL" id="FQZU01000011">
    <property type="protein sequence ID" value="SHJ73241.1"/>
    <property type="molecule type" value="Genomic_DNA"/>
</dbReference>
<dbReference type="Pfam" id="PF03668">
    <property type="entry name" value="RapZ-like_N"/>
    <property type="match status" value="1"/>
</dbReference>
<dbReference type="InterPro" id="IPR053931">
    <property type="entry name" value="RapZ_C"/>
</dbReference>
<feature type="binding site" evidence="4">
    <location>
        <begin position="62"/>
        <end position="65"/>
    </location>
    <ligand>
        <name>GTP</name>
        <dbReference type="ChEBI" id="CHEBI:37565"/>
    </ligand>
</feature>
<dbReference type="GO" id="GO:0005524">
    <property type="term" value="F:ATP binding"/>
    <property type="evidence" value="ECO:0007669"/>
    <property type="project" value="UniProtKB-UniRule"/>
</dbReference>
<dbReference type="PANTHER" id="PTHR30448">
    <property type="entry name" value="RNASE ADAPTER PROTEIN RAPZ"/>
    <property type="match status" value="1"/>
</dbReference>
<evidence type="ECO:0000313" key="8">
    <source>
        <dbReference type="Proteomes" id="UP000183994"/>
    </source>
</evidence>
<dbReference type="OrthoDB" id="9784461at2"/>
<evidence type="ECO:0000256" key="2">
    <source>
        <dbReference type="ARBA" id="ARBA00022840"/>
    </source>
</evidence>